<keyword evidence="4 9" id="KW-0812">Transmembrane</keyword>
<protein>
    <submittedName>
        <fullName evidence="11">MFS transporter</fullName>
    </submittedName>
</protein>
<feature type="transmembrane region" description="Helical" evidence="9">
    <location>
        <begin position="355"/>
        <end position="374"/>
    </location>
</feature>
<feature type="transmembrane region" description="Helical" evidence="9">
    <location>
        <begin position="428"/>
        <end position="447"/>
    </location>
</feature>
<dbReference type="CDD" id="cd17321">
    <property type="entry name" value="MFS_MMR_MDR_like"/>
    <property type="match status" value="1"/>
</dbReference>
<feature type="transmembrane region" description="Helical" evidence="9">
    <location>
        <begin position="35"/>
        <end position="60"/>
    </location>
</feature>
<name>A0A437P531_9ACTN</name>
<dbReference type="GO" id="GO:0046677">
    <property type="term" value="P:response to antibiotic"/>
    <property type="evidence" value="ECO:0007669"/>
    <property type="project" value="UniProtKB-KW"/>
</dbReference>
<dbReference type="EMBL" id="RZYA01000024">
    <property type="protein sequence ID" value="RVU17258.1"/>
    <property type="molecule type" value="Genomic_DNA"/>
</dbReference>
<evidence type="ECO:0000256" key="1">
    <source>
        <dbReference type="ARBA" id="ARBA00004651"/>
    </source>
</evidence>
<keyword evidence="2" id="KW-0813">Transport</keyword>
<feature type="transmembrane region" description="Helical" evidence="9">
    <location>
        <begin position="127"/>
        <end position="149"/>
    </location>
</feature>
<dbReference type="InterPro" id="IPR036259">
    <property type="entry name" value="MFS_trans_sf"/>
</dbReference>
<reference evidence="11 12" key="1">
    <citation type="submission" date="2019-01" db="EMBL/GenBank/DDBJ databases">
        <title>Genome sequences of Streptomyces and Rhizobium isolates collected from root and soil.</title>
        <authorList>
            <person name="Chhettri S."/>
            <person name="Sevigny J.L."/>
            <person name="Sen A."/>
            <person name="Ennis N."/>
            <person name="Tisa L."/>
        </authorList>
    </citation>
    <scope>NUCLEOTIDE SEQUENCE [LARGE SCALE GENOMIC DNA]</scope>
    <source>
        <strain evidence="11 12">San01</strain>
    </source>
</reference>
<dbReference type="Proteomes" id="UP000283128">
    <property type="component" value="Unassembled WGS sequence"/>
</dbReference>
<organism evidence="11 12">
    <name type="scientific">Streptomyces antnestii</name>
    <dbReference type="NCBI Taxonomy" id="2494256"/>
    <lineage>
        <taxon>Bacteria</taxon>
        <taxon>Bacillati</taxon>
        <taxon>Actinomycetota</taxon>
        <taxon>Actinomycetes</taxon>
        <taxon>Kitasatosporales</taxon>
        <taxon>Streptomycetaceae</taxon>
        <taxon>Streptomyces</taxon>
    </lineage>
</organism>
<evidence type="ECO:0000256" key="4">
    <source>
        <dbReference type="ARBA" id="ARBA00022692"/>
    </source>
</evidence>
<feature type="domain" description="Major facilitator superfamily (MFS) profile" evidence="10">
    <location>
        <begin position="36"/>
        <end position="484"/>
    </location>
</feature>
<feature type="transmembrane region" description="Helical" evidence="9">
    <location>
        <begin position="380"/>
        <end position="407"/>
    </location>
</feature>
<dbReference type="PRINTS" id="PR01036">
    <property type="entry name" value="TCRTETB"/>
</dbReference>
<dbReference type="OrthoDB" id="7375466at2"/>
<evidence type="ECO:0000313" key="11">
    <source>
        <dbReference type="EMBL" id="RVU17258.1"/>
    </source>
</evidence>
<dbReference type="InterPro" id="IPR020846">
    <property type="entry name" value="MFS_dom"/>
</dbReference>
<dbReference type="PANTHER" id="PTHR42718:SF46">
    <property type="entry name" value="BLR6921 PROTEIN"/>
    <property type="match status" value="1"/>
</dbReference>
<gene>
    <name evidence="11" type="ORF">EOT10_34265</name>
</gene>
<dbReference type="Pfam" id="PF07690">
    <property type="entry name" value="MFS_1"/>
    <property type="match status" value="1"/>
</dbReference>
<feature type="region of interest" description="Disordered" evidence="8">
    <location>
        <begin position="1"/>
        <end position="27"/>
    </location>
</feature>
<feature type="transmembrane region" description="Helical" evidence="9">
    <location>
        <begin position="102"/>
        <end position="121"/>
    </location>
</feature>
<dbReference type="AlphaFoldDB" id="A0A437P531"/>
<dbReference type="RefSeq" id="WP_127832283.1">
    <property type="nucleotide sequence ID" value="NZ_RZYA01000024.1"/>
</dbReference>
<keyword evidence="6 9" id="KW-0472">Membrane</keyword>
<comment type="subcellular location">
    <subcellularLocation>
        <location evidence="1">Cell membrane</location>
        <topology evidence="1">Multi-pass membrane protein</topology>
    </subcellularLocation>
</comment>
<dbReference type="GO" id="GO:0022857">
    <property type="term" value="F:transmembrane transporter activity"/>
    <property type="evidence" value="ECO:0007669"/>
    <property type="project" value="InterPro"/>
</dbReference>
<dbReference type="GO" id="GO:0005886">
    <property type="term" value="C:plasma membrane"/>
    <property type="evidence" value="ECO:0007669"/>
    <property type="project" value="UniProtKB-SubCell"/>
</dbReference>
<evidence type="ECO:0000256" key="9">
    <source>
        <dbReference type="SAM" id="Phobius"/>
    </source>
</evidence>
<comment type="caution">
    <text evidence="11">The sequence shown here is derived from an EMBL/GenBank/DDBJ whole genome shotgun (WGS) entry which is preliminary data.</text>
</comment>
<keyword evidence="7" id="KW-0046">Antibiotic resistance</keyword>
<evidence type="ECO:0000259" key="10">
    <source>
        <dbReference type="PROSITE" id="PS50850"/>
    </source>
</evidence>
<evidence type="ECO:0000256" key="3">
    <source>
        <dbReference type="ARBA" id="ARBA00022475"/>
    </source>
</evidence>
<feature type="transmembrane region" description="Helical" evidence="9">
    <location>
        <begin position="222"/>
        <end position="241"/>
    </location>
</feature>
<feature type="transmembrane region" description="Helical" evidence="9">
    <location>
        <begin position="453"/>
        <end position="480"/>
    </location>
</feature>
<dbReference type="Gene3D" id="1.20.1720.10">
    <property type="entry name" value="Multidrug resistance protein D"/>
    <property type="match status" value="1"/>
</dbReference>
<dbReference type="InterPro" id="IPR011701">
    <property type="entry name" value="MFS"/>
</dbReference>
<dbReference type="Gene3D" id="1.20.1250.20">
    <property type="entry name" value="MFS general substrate transporter like domains"/>
    <property type="match status" value="1"/>
</dbReference>
<evidence type="ECO:0000256" key="5">
    <source>
        <dbReference type="ARBA" id="ARBA00022989"/>
    </source>
</evidence>
<feature type="transmembrane region" description="Helical" evidence="9">
    <location>
        <begin position="72"/>
        <end position="90"/>
    </location>
</feature>
<dbReference type="PANTHER" id="PTHR42718">
    <property type="entry name" value="MAJOR FACILITATOR SUPERFAMILY MULTIDRUG TRANSPORTER MFSC"/>
    <property type="match status" value="1"/>
</dbReference>
<accession>A0A437P531</accession>
<feature type="transmembrane region" description="Helical" evidence="9">
    <location>
        <begin position="161"/>
        <end position="183"/>
    </location>
</feature>
<evidence type="ECO:0000256" key="8">
    <source>
        <dbReference type="SAM" id="MobiDB-lite"/>
    </source>
</evidence>
<feature type="transmembrane region" description="Helical" evidence="9">
    <location>
        <begin position="189"/>
        <end position="210"/>
    </location>
</feature>
<feature type="transmembrane region" description="Helical" evidence="9">
    <location>
        <begin position="291"/>
        <end position="315"/>
    </location>
</feature>
<dbReference type="PROSITE" id="PS50850">
    <property type="entry name" value="MFS"/>
    <property type="match status" value="1"/>
</dbReference>
<evidence type="ECO:0000256" key="6">
    <source>
        <dbReference type="ARBA" id="ARBA00023136"/>
    </source>
</evidence>
<feature type="transmembrane region" description="Helical" evidence="9">
    <location>
        <begin position="321"/>
        <end position="343"/>
    </location>
</feature>
<keyword evidence="3" id="KW-1003">Cell membrane</keyword>
<evidence type="ECO:0000256" key="7">
    <source>
        <dbReference type="ARBA" id="ARBA00023251"/>
    </source>
</evidence>
<sequence>MSAPTRTSPTQTTPTQTSPAPAVASPPRMTARQKLVLTLLLGAQFMIAVDFSILNVALPVVGEGLGFPLSRLQWIATSFALAAAGFTLLFGRVADLVGRKRLFLAGMAVLGTSSLLGGLAGSPEVLLVARVLQGLATAAVTPAGLALLTTAFKEGPLRERALGLNGALMSAGFTAGAILGGLLTDLLSWRWAFFVNVPVAALVLALAPSVITDSRPAHRPRLDLPGAATVTGGLLLLVHGLTQAGETGWGAPTTLAALLAGVALLVAFGFVEKRAAAPLVPLRILKRRTVIWGNAAGLIAFVTETSLVFLLTLYLQEVLGYSPLATGLAFGVLGLGTVLGGTLGGRAVGRLGNRTTIVVGGAVQAVATLALVALGTSGAWIWLLLAATFVGGVGNMLVIVGFMVTATSGLPDEEQGLATGLATMTQQVGIAMGIPVMSAVVTARVAGASGPDAVLSGVSTAVLVNALLVAAGSVLAALFLRPRRDSRSGAPVSDAPVSDAGGQ</sequence>
<keyword evidence="12" id="KW-1185">Reference proteome</keyword>
<evidence type="ECO:0000313" key="12">
    <source>
        <dbReference type="Proteomes" id="UP000283128"/>
    </source>
</evidence>
<feature type="transmembrane region" description="Helical" evidence="9">
    <location>
        <begin position="253"/>
        <end position="271"/>
    </location>
</feature>
<dbReference type="SUPFAM" id="SSF103473">
    <property type="entry name" value="MFS general substrate transporter"/>
    <property type="match status" value="1"/>
</dbReference>
<evidence type="ECO:0000256" key="2">
    <source>
        <dbReference type="ARBA" id="ARBA00022448"/>
    </source>
</evidence>
<proteinExistence type="predicted"/>
<keyword evidence="5 9" id="KW-1133">Transmembrane helix</keyword>